<reference evidence="4" key="1">
    <citation type="submission" date="2013-07" db="EMBL/GenBank/DDBJ databases">
        <authorList>
            <person name="Geib S."/>
        </authorList>
    </citation>
    <scope>NUCLEOTIDE SEQUENCE</scope>
</reference>
<dbReference type="PANTHER" id="PTHR43372">
    <property type="entry name" value="FATTY-ACID AMIDE HYDROLASE"/>
    <property type="match status" value="1"/>
</dbReference>
<dbReference type="OrthoDB" id="6428749at2759"/>
<dbReference type="GO" id="GO:0016787">
    <property type="term" value="F:hydrolase activity"/>
    <property type="evidence" value="ECO:0007669"/>
    <property type="project" value="UniProtKB-KW"/>
</dbReference>
<dbReference type="Pfam" id="PF01425">
    <property type="entry name" value="Amidase"/>
    <property type="match status" value="1"/>
</dbReference>
<dbReference type="EMBL" id="CAJHJT010000001">
    <property type="protein sequence ID" value="CAD6995192.1"/>
    <property type="molecule type" value="Genomic_DNA"/>
</dbReference>
<keyword evidence="1" id="KW-0472">Membrane</keyword>
<evidence type="ECO:0000313" key="4">
    <source>
        <dbReference type="EMBL" id="JAC06079.1"/>
    </source>
</evidence>
<dbReference type="KEGG" id="ccat:101461726"/>
<dbReference type="AlphaFoldDB" id="W8C7K6"/>
<proteinExistence type="evidence at transcript level"/>
<name>W8C7K6_CERCA</name>
<keyword evidence="5" id="KW-1185">Reference proteome</keyword>
<dbReference type="GO" id="GO:0012505">
    <property type="term" value="C:endomembrane system"/>
    <property type="evidence" value="ECO:0007669"/>
    <property type="project" value="TreeGrafter"/>
</dbReference>
<dbReference type="InterPro" id="IPR052739">
    <property type="entry name" value="FAAH2"/>
</dbReference>
<dbReference type="Gene3D" id="3.90.1300.10">
    <property type="entry name" value="Amidase signature (AS) domain"/>
    <property type="match status" value="1"/>
</dbReference>
<evidence type="ECO:0000256" key="1">
    <source>
        <dbReference type="SAM" id="Phobius"/>
    </source>
</evidence>
<dbReference type="InterPro" id="IPR023631">
    <property type="entry name" value="Amidase_dom"/>
</dbReference>
<accession>W8C7K6</accession>
<dbReference type="SUPFAM" id="SSF75304">
    <property type="entry name" value="Amidase signature (AS) enzymes"/>
    <property type="match status" value="1"/>
</dbReference>
<evidence type="ECO:0000313" key="3">
    <source>
        <dbReference type="EMBL" id="CAD6995192.1"/>
    </source>
</evidence>
<sequence>MELVLRCIQFFMSIGYAILYWILPFMEPKKNPVRIPPISNELLTFSLVEVIELMGQRKLKSIDLVRAYIERIKDVEPYINAVVHDCFDEAIDDALCADKVIAGTKDEDIPALFERFPLLGAPFTVKESCGLKGMPFRVGSRQRANMICPKNGEVVNHLVKAGGIPLLVSVTSEYCYGMETQPATQYCCLNPHNDRRTPGGSSGGEGALNGAGATLFGVGSDIAGSIRLPSLFNGVFGHKPTGGVTSIVGHFPNCREPDGREFLQMGPITRFGCDLSLLMHVMAGKNAVKLNLKSRIATKDIMVYYSFGFEQLNGFLHKTPVCAMEMAIKTAVKCLANRGCYTERASMSLFKNSLEISISGIVLLQSFPYIINSNSSNKIFEHLVEFHKALLGRSEYTKEGIYFDLLRRVNILIKAERTNKYRAEAEVLKANLAKMLGDNGVLLLPTFPVPALHHNTSLLALWNIDYTLIFNIIGFPATHIPMGKDKDGLPVGFQVVAAPYNDRLCFQIARELESTLGGWVVPTPHDLNVD</sequence>
<keyword evidence="4" id="KW-0378">Hydrolase</keyword>
<reference evidence="4" key="2">
    <citation type="journal article" date="2014" name="BMC Genomics">
        <title>A genomic perspective to assessing quality of mass-reared SIT flies used in Mediterranean fruit fly (Ceratitis capitata) eradication in California.</title>
        <authorList>
            <person name="Calla B."/>
            <person name="Hall B."/>
            <person name="Hou S."/>
            <person name="Geib S.M."/>
        </authorList>
    </citation>
    <scope>NUCLEOTIDE SEQUENCE</scope>
</reference>
<dbReference type="Proteomes" id="UP000606786">
    <property type="component" value="Unassembled WGS sequence"/>
</dbReference>
<evidence type="ECO:0000313" key="5">
    <source>
        <dbReference type="Proteomes" id="UP000606786"/>
    </source>
</evidence>
<feature type="domain" description="Amidase" evidence="2">
    <location>
        <begin position="63"/>
        <end position="505"/>
    </location>
</feature>
<gene>
    <name evidence="4" type="primary">FAAH2</name>
    <name evidence="3" type="ORF">CCAP1982_LOCUS3912</name>
</gene>
<dbReference type="InterPro" id="IPR036928">
    <property type="entry name" value="AS_sf"/>
</dbReference>
<reference evidence="3" key="3">
    <citation type="submission" date="2020-11" db="EMBL/GenBank/DDBJ databases">
        <authorList>
            <person name="Whitehead M."/>
        </authorList>
    </citation>
    <scope>NUCLEOTIDE SEQUENCE</scope>
    <source>
        <strain evidence="3">EGII</strain>
    </source>
</reference>
<keyword evidence="1" id="KW-1133">Transmembrane helix</keyword>
<keyword evidence="1" id="KW-0812">Transmembrane</keyword>
<protein>
    <submittedName>
        <fullName evidence="3">(Mediterranean fruit fly) hypothetical protein</fullName>
    </submittedName>
    <submittedName>
        <fullName evidence="4">Fatty-acid amide hydrolase 2</fullName>
    </submittedName>
</protein>
<evidence type="ECO:0000259" key="2">
    <source>
        <dbReference type="Pfam" id="PF01425"/>
    </source>
</evidence>
<dbReference type="PANTHER" id="PTHR43372:SF3">
    <property type="entry name" value="AT07710P-RELATED"/>
    <property type="match status" value="1"/>
</dbReference>
<feature type="transmembrane region" description="Helical" evidence="1">
    <location>
        <begin position="7"/>
        <end position="26"/>
    </location>
</feature>
<dbReference type="EMBL" id="GAMC01000477">
    <property type="protein sequence ID" value="JAC06079.1"/>
    <property type="molecule type" value="mRNA"/>
</dbReference>
<organism evidence="4">
    <name type="scientific">Ceratitis capitata</name>
    <name type="common">Mediterranean fruit fly</name>
    <name type="synonym">Tephritis capitata</name>
    <dbReference type="NCBI Taxonomy" id="7213"/>
    <lineage>
        <taxon>Eukaryota</taxon>
        <taxon>Metazoa</taxon>
        <taxon>Ecdysozoa</taxon>
        <taxon>Arthropoda</taxon>
        <taxon>Hexapoda</taxon>
        <taxon>Insecta</taxon>
        <taxon>Pterygota</taxon>
        <taxon>Neoptera</taxon>
        <taxon>Endopterygota</taxon>
        <taxon>Diptera</taxon>
        <taxon>Brachycera</taxon>
        <taxon>Muscomorpha</taxon>
        <taxon>Tephritoidea</taxon>
        <taxon>Tephritidae</taxon>
        <taxon>Ceratitis</taxon>
        <taxon>Ceratitis</taxon>
    </lineage>
</organism>